<evidence type="ECO:0000259" key="5">
    <source>
        <dbReference type="Pfam" id="PF16077"/>
    </source>
</evidence>
<sequence>MACGVVMLFATLGLTAAVPEAEPGPDPRLGYVLTYKQQANCNSSNPPSCANNSTLNYCLDDNEYPLNEIKAYIHADPIFAKKYADRRFQSANDLVENIAKPQEQNFNYAFYKGRSTGQSPYDVTHWAGPEGYICPSEVLYSMPKRIQNQEGKWHVILNEVFLNTQTVRLETCLHPEAACRALAPCYGSACSQKYTYHRLLSWDPCIPQKGIFVDIYRLPSGCSCHVPAK</sequence>
<accession>A0AAN9AB17</accession>
<feature type="chain" id="PRO_5042983941" evidence="4">
    <location>
        <begin position="18"/>
        <end position="229"/>
    </location>
</feature>
<feature type="domain" description="Spaetzle" evidence="5">
    <location>
        <begin position="132"/>
        <end position="226"/>
    </location>
</feature>
<gene>
    <name evidence="6" type="primary">NT1_11</name>
    <name evidence="6" type="ORF">SK128_015812</name>
</gene>
<keyword evidence="2" id="KW-1015">Disulfide bond</keyword>
<dbReference type="InterPro" id="IPR052444">
    <property type="entry name" value="Spz/Toll_ligand-like"/>
</dbReference>
<name>A0AAN9AB17_HALRR</name>
<dbReference type="Gene3D" id="2.10.90.10">
    <property type="entry name" value="Cystine-knot cytokines"/>
    <property type="match status" value="1"/>
</dbReference>
<keyword evidence="3" id="KW-0325">Glycoprotein</keyword>
<dbReference type="EMBL" id="JAXCGZ010009471">
    <property type="protein sequence ID" value="KAK7077107.1"/>
    <property type="molecule type" value="Genomic_DNA"/>
</dbReference>
<proteinExistence type="predicted"/>
<dbReference type="Pfam" id="PF16077">
    <property type="entry name" value="Spaetzle"/>
    <property type="match status" value="1"/>
</dbReference>
<dbReference type="SUPFAM" id="SSF57501">
    <property type="entry name" value="Cystine-knot cytokines"/>
    <property type="match status" value="1"/>
</dbReference>
<keyword evidence="1 4" id="KW-0732">Signal</keyword>
<evidence type="ECO:0000313" key="7">
    <source>
        <dbReference type="Proteomes" id="UP001381693"/>
    </source>
</evidence>
<evidence type="ECO:0000256" key="2">
    <source>
        <dbReference type="ARBA" id="ARBA00023157"/>
    </source>
</evidence>
<comment type="caution">
    <text evidence="6">The sequence shown here is derived from an EMBL/GenBank/DDBJ whole genome shotgun (WGS) entry which is preliminary data.</text>
</comment>
<dbReference type="PANTHER" id="PTHR23199:SF12">
    <property type="entry name" value="NEUROTROPHIN 1-RELATED"/>
    <property type="match status" value="1"/>
</dbReference>
<dbReference type="GO" id="GO:0045087">
    <property type="term" value="P:innate immune response"/>
    <property type="evidence" value="ECO:0007669"/>
    <property type="project" value="TreeGrafter"/>
</dbReference>
<dbReference type="PANTHER" id="PTHR23199">
    <property type="entry name" value="NEUROTROPHIN 1-RELATED"/>
    <property type="match status" value="1"/>
</dbReference>
<dbReference type="AlphaFoldDB" id="A0AAN9AB17"/>
<evidence type="ECO:0000256" key="1">
    <source>
        <dbReference type="ARBA" id="ARBA00022729"/>
    </source>
</evidence>
<dbReference type="InterPro" id="IPR032104">
    <property type="entry name" value="Spaetzle"/>
</dbReference>
<evidence type="ECO:0000256" key="4">
    <source>
        <dbReference type="SAM" id="SignalP"/>
    </source>
</evidence>
<keyword evidence="7" id="KW-1185">Reference proteome</keyword>
<evidence type="ECO:0000256" key="3">
    <source>
        <dbReference type="ARBA" id="ARBA00023180"/>
    </source>
</evidence>
<dbReference type="GO" id="GO:0005121">
    <property type="term" value="F:Toll binding"/>
    <property type="evidence" value="ECO:0007669"/>
    <property type="project" value="TreeGrafter"/>
</dbReference>
<organism evidence="6 7">
    <name type="scientific">Halocaridina rubra</name>
    <name type="common">Hawaiian red shrimp</name>
    <dbReference type="NCBI Taxonomy" id="373956"/>
    <lineage>
        <taxon>Eukaryota</taxon>
        <taxon>Metazoa</taxon>
        <taxon>Ecdysozoa</taxon>
        <taxon>Arthropoda</taxon>
        <taxon>Crustacea</taxon>
        <taxon>Multicrustacea</taxon>
        <taxon>Malacostraca</taxon>
        <taxon>Eumalacostraca</taxon>
        <taxon>Eucarida</taxon>
        <taxon>Decapoda</taxon>
        <taxon>Pleocyemata</taxon>
        <taxon>Caridea</taxon>
        <taxon>Atyoidea</taxon>
        <taxon>Atyidae</taxon>
        <taxon>Halocaridina</taxon>
    </lineage>
</organism>
<protein>
    <submittedName>
        <fullName evidence="6">Neurotrophin 1 Source FlyBase</fullName>
    </submittedName>
</protein>
<dbReference type="GO" id="GO:0005615">
    <property type="term" value="C:extracellular space"/>
    <property type="evidence" value="ECO:0007669"/>
    <property type="project" value="UniProtKB-ARBA"/>
</dbReference>
<dbReference type="InterPro" id="IPR029034">
    <property type="entry name" value="Cystine-knot_cytokine"/>
</dbReference>
<evidence type="ECO:0000313" key="6">
    <source>
        <dbReference type="EMBL" id="KAK7077107.1"/>
    </source>
</evidence>
<dbReference type="GO" id="GO:0008083">
    <property type="term" value="F:growth factor activity"/>
    <property type="evidence" value="ECO:0007669"/>
    <property type="project" value="TreeGrafter"/>
</dbReference>
<feature type="signal peptide" evidence="4">
    <location>
        <begin position="1"/>
        <end position="17"/>
    </location>
</feature>
<dbReference type="Proteomes" id="UP001381693">
    <property type="component" value="Unassembled WGS sequence"/>
</dbReference>
<reference evidence="6 7" key="1">
    <citation type="submission" date="2023-11" db="EMBL/GenBank/DDBJ databases">
        <title>Halocaridina rubra genome assembly.</title>
        <authorList>
            <person name="Smith C."/>
        </authorList>
    </citation>
    <scope>NUCLEOTIDE SEQUENCE [LARGE SCALE GENOMIC DNA]</scope>
    <source>
        <strain evidence="6">EP-1</strain>
        <tissue evidence="6">Whole</tissue>
    </source>
</reference>
<dbReference type="GO" id="GO:0021556">
    <property type="term" value="P:central nervous system formation"/>
    <property type="evidence" value="ECO:0007669"/>
    <property type="project" value="TreeGrafter"/>
</dbReference>